<evidence type="ECO:0008006" key="5">
    <source>
        <dbReference type="Google" id="ProtNLM"/>
    </source>
</evidence>
<organism evidence="3 4">
    <name type="scientific">Modestobacter muralis</name>
    <dbReference type="NCBI Taxonomy" id="1608614"/>
    <lineage>
        <taxon>Bacteria</taxon>
        <taxon>Bacillati</taxon>
        <taxon>Actinomycetota</taxon>
        <taxon>Actinomycetes</taxon>
        <taxon>Geodermatophilales</taxon>
        <taxon>Geodermatophilaceae</taxon>
        <taxon>Modestobacter</taxon>
    </lineage>
</organism>
<evidence type="ECO:0000256" key="1">
    <source>
        <dbReference type="SAM" id="MobiDB-lite"/>
    </source>
</evidence>
<feature type="region of interest" description="Disordered" evidence="1">
    <location>
        <begin position="186"/>
        <end position="218"/>
    </location>
</feature>
<evidence type="ECO:0000313" key="3">
    <source>
        <dbReference type="EMBL" id="NEN51086.1"/>
    </source>
</evidence>
<feature type="compositionally biased region" description="Low complexity" evidence="1">
    <location>
        <begin position="186"/>
        <end position="210"/>
    </location>
</feature>
<reference evidence="3 4" key="1">
    <citation type="submission" date="2020-02" db="EMBL/GenBank/DDBJ databases">
        <title>The WGS of Modestobacter muralis DSM 100205.</title>
        <authorList>
            <person name="Jiang Z."/>
        </authorList>
    </citation>
    <scope>NUCLEOTIDE SEQUENCE [LARGE SCALE GENOMIC DNA]</scope>
    <source>
        <strain evidence="3 4">DSM 100205</strain>
    </source>
</reference>
<protein>
    <recommendedName>
        <fullName evidence="5">Lipoprotein</fullName>
    </recommendedName>
</protein>
<dbReference type="EMBL" id="JAAGWB010000018">
    <property type="protein sequence ID" value="NEN51086.1"/>
    <property type="molecule type" value="Genomic_DNA"/>
</dbReference>
<sequence length="563" mass="57129">MRSTTTAVLPAALALVLLAGCTGGDDEPAGDAAGASGSAAQPAAVVTAAPEADRTLVPDADPAAAAVSASRAVFASSPVAVVAGPDDAPGQLLAAVAAVGLGVPLLLGDPDVVGPELDRLGVQSVLAVGADPAGLLPPGEDAAVVAVPAEAAAVAQATGLQLGPEQPLAPADRAAAVAGLAPDSLPALSSEAEPASPSSGSPSASPSAPADPGTLPAVSRGEALTDVVVLASGAPDSLAGIATARAAGAEVLLTDGPDPRGSAEVVDRLAADPSVVVLGADLAAAPGIDWKLDTAATGPQLPGGGQLLFPEHMMVALYGIPGSGALGLLGEQDLPASIQRAQQLADEYRPLVDTTVVPTFEIIATVASSSAGADGDYSAEQDVETLRPWVEGAGAAGMYVVLDLQPGRSDFLSQARMYQPLLELPHVGLALDPEWRLQPNGLPLQEIGQVGIDEVNSVVTWLADLTREKGLPQKLLVLHQFQVRMVIDRERLDVSRDELAYLVHVDGQGGQSAKQDTWRVLHQGAQEELAWGWKNFIDEDLPMLTPGQTIEQVLPTPELVTYQ</sequence>
<accession>A0A6P0H8G0</accession>
<dbReference type="PROSITE" id="PS51257">
    <property type="entry name" value="PROKAR_LIPOPROTEIN"/>
    <property type="match status" value="1"/>
</dbReference>
<feature type="chain" id="PRO_5038950596" description="Lipoprotein" evidence="2">
    <location>
        <begin position="20"/>
        <end position="563"/>
    </location>
</feature>
<dbReference type="RefSeq" id="WP_163610778.1">
    <property type="nucleotide sequence ID" value="NZ_JAAGWB010000018.1"/>
</dbReference>
<evidence type="ECO:0000256" key="2">
    <source>
        <dbReference type="SAM" id="SignalP"/>
    </source>
</evidence>
<keyword evidence="2" id="KW-0732">Signal</keyword>
<gene>
    <name evidence="3" type="ORF">G3R41_09055</name>
</gene>
<dbReference type="Proteomes" id="UP000471152">
    <property type="component" value="Unassembled WGS sequence"/>
</dbReference>
<proteinExistence type="predicted"/>
<comment type="caution">
    <text evidence="3">The sequence shown here is derived from an EMBL/GenBank/DDBJ whole genome shotgun (WGS) entry which is preliminary data.</text>
</comment>
<name>A0A6P0H8G0_9ACTN</name>
<evidence type="ECO:0000313" key="4">
    <source>
        <dbReference type="Proteomes" id="UP000471152"/>
    </source>
</evidence>
<dbReference type="AlphaFoldDB" id="A0A6P0H8G0"/>
<feature type="signal peptide" evidence="2">
    <location>
        <begin position="1"/>
        <end position="19"/>
    </location>
</feature>